<reference evidence="2" key="1">
    <citation type="submission" date="2022-10" db="EMBL/GenBank/DDBJ databases">
        <title>Hoeflea sp. G2-23, isolated from marine algae.</title>
        <authorList>
            <person name="Kristyanto S."/>
            <person name="Kim J.M."/>
            <person name="Jeon C.O."/>
        </authorList>
    </citation>
    <scope>NUCLEOTIDE SEQUENCE</scope>
    <source>
        <strain evidence="2">G2-23</strain>
    </source>
</reference>
<gene>
    <name evidence="2" type="ORF">OEG84_23235</name>
</gene>
<proteinExistence type="predicted"/>
<evidence type="ECO:0000259" key="1">
    <source>
        <dbReference type="Pfam" id="PF11412"/>
    </source>
</evidence>
<comment type="caution">
    <text evidence="2">The sequence shown here is derived from an EMBL/GenBank/DDBJ whole genome shotgun (WGS) entry which is preliminary data.</text>
</comment>
<protein>
    <submittedName>
        <fullName evidence="2">Protein-disulfide reductase DsbD family protein</fullName>
    </submittedName>
</protein>
<dbReference type="InterPro" id="IPR028250">
    <property type="entry name" value="DsbDN"/>
</dbReference>
<dbReference type="Pfam" id="PF11412">
    <property type="entry name" value="DsbD_N"/>
    <property type="match status" value="1"/>
</dbReference>
<organism evidence="2 3">
    <name type="scientific">Hoeflea algicola</name>
    <dbReference type="NCBI Taxonomy" id="2983763"/>
    <lineage>
        <taxon>Bacteria</taxon>
        <taxon>Pseudomonadati</taxon>
        <taxon>Pseudomonadota</taxon>
        <taxon>Alphaproteobacteria</taxon>
        <taxon>Hyphomicrobiales</taxon>
        <taxon>Rhizobiaceae</taxon>
        <taxon>Hoeflea</taxon>
    </lineage>
</organism>
<dbReference type="EMBL" id="JAOVZR010000001">
    <property type="protein sequence ID" value="MCY0150537.1"/>
    <property type="molecule type" value="Genomic_DNA"/>
</dbReference>
<accession>A0ABT3ZFF2</accession>
<feature type="domain" description="Thiol:disulfide interchange protein DsbD N-terminal" evidence="1">
    <location>
        <begin position="57"/>
        <end position="161"/>
    </location>
</feature>
<dbReference type="RefSeq" id="WP_267655969.1">
    <property type="nucleotide sequence ID" value="NZ_JAOVZR010000001.1"/>
</dbReference>
<name>A0ABT3ZFF2_9HYPH</name>
<keyword evidence="3" id="KW-1185">Reference proteome</keyword>
<evidence type="ECO:0000313" key="3">
    <source>
        <dbReference type="Proteomes" id="UP001073227"/>
    </source>
</evidence>
<dbReference type="Proteomes" id="UP001073227">
    <property type="component" value="Unassembled WGS sequence"/>
</dbReference>
<sequence length="292" mass="31252">MMTHLFPTRRHSAATGLVASAALILALAVSPAWSLDSGWAETEGGRMRLVVDPEPRADGTVRAILDVDLDPGWKTYWRDPGSAGIPPTLDFTQSKGIALEKFDYPPPVRVDDGYAIWAGYTAPVQFPLTLRRTATGDAEIRAQAFIGICAKICVPFQAELAVDLPKQLAASDADSTLITDAMALLPEPEGADFRLENVLLAADGSEFEIEAALPSFRPRGVAPELFVAGPEGFAFAPPTLLGDEDGVARWRVRLERRPNKTAAIDLSSIDAVITLGQRSMGTNLASAATEKP</sequence>
<evidence type="ECO:0000313" key="2">
    <source>
        <dbReference type="EMBL" id="MCY0150537.1"/>
    </source>
</evidence>